<sequence>MSHVVDLSRRRTAVLLSIGYAVLLVVFTLQVKSEPGQVVFNLIADFGFGYGMGYLLRGGTRRTFAVFAGALVLAGGVFLGDAAARKKVTVNAAALSAAATLAGAILTLLE</sequence>
<dbReference type="EMBL" id="CP034550">
    <property type="protein sequence ID" value="QFZ19615.1"/>
    <property type="molecule type" value="Genomic_DNA"/>
</dbReference>
<keyword evidence="3" id="KW-1185">Reference proteome</keyword>
<gene>
    <name evidence="2" type="ORF">EKG83_21215</name>
</gene>
<dbReference type="Proteomes" id="UP000325787">
    <property type="component" value="Chromosome"/>
</dbReference>
<feature type="transmembrane region" description="Helical" evidence="1">
    <location>
        <begin position="90"/>
        <end position="109"/>
    </location>
</feature>
<evidence type="ECO:0000313" key="3">
    <source>
        <dbReference type="Proteomes" id="UP000325787"/>
    </source>
</evidence>
<reference evidence="3" key="1">
    <citation type="journal article" date="2021" name="Curr. Microbiol.">
        <title>Complete genome of nocamycin-producing strain Saccharothrix syringae NRRL B-16468 reveals the biosynthetic potential for secondary metabolites.</title>
        <authorList>
            <person name="Mo X."/>
            <person name="Yang S."/>
        </authorList>
    </citation>
    <scope>NUCLEOTIDE SEQUENCE [LARGE SCALE GENOMIC DNA]</scope>
    <source>
        <strain evidence="3">ATCC 51364 / DSM 43886 / JCM 6844 / KCTC 9398 / NBRC 14523 / NRRL B-16468 / INA 2240</strain>
    </source>
</reference>
<keyword evidence="1" id="KW-0472">Membrane</keyword>
<keyword evidence="1" id="KW-0812">Transmembrane</keyword>
<keyword evidence="1" id="KW-1133">Transmembrane helix</keyword>
<organism evidence="2 3">
    <name type="scientific">Saccharothrix syringae</name>
    <name type="common">Nocardiopsis syringae</name>
    <dbReference type="NCBI Taxonomy" id="103733"/>
    <lineage>
        <taxon>Bacteria</taxon>
        <taxon>Bacillati</taxon>
        <taxon>Actinomycetota</taxon>
        <taxon>Actinomycetes</taxon>
        <taxon>Pseudonocardiales</taxon>
        <taxon>Pseudonocardiaceae</taxon>
        <taxon>Saccharothrix</taxon>
    </lineage>
</organism>
<feature type="transmembrane region" description="Helical" evidence="1">
    <location>
        <begin position="63"/>
        <end position="84"/>
    </location>
</feature>
<name>A0A5Q0H142_SACSY</name>
<dbReference type="AlphaFoldDB" id="A0A5Q0H142"/>
<accession>A0A5Q0H142</accession>
<proteinExistence type="predicted"/>
<evidence type="ECO:0000256" key="1">
    <source>
        <dbReference type="SAM" id="Phobius"/>
    </source>
</evidence>
<dbReference type="KEGG" id="ssyi:EKG83_21215"/>
<dbReference type="RefSeq" id="WP_153278264.1">
    <property type="nucleotide sequence ID" value="NZ_CP034550.1"/>
</dbReference>
<evidence type="ECO:0000313" key="2">
    <source>
        <dbReference type="EMBL" id="QFZ19615.1"/>
    </source>
</evidence>
<feature type="transmembrane region" description="Helical" evidence="1">
    <location>
        <begin position="12"/>
        <end position="31"/>
    </location>
</feature>
<protein>
    <submittedName>
        <fullName evidence="2">Uncharacterized protein</fullName>
    </submittedName>
</protein>